<name>A0A8S1BPD1_ARCPL</name>
<sequence length="77" mass="8321">MAQNIKEDPFPIGGSLIASRGILFRALGLLYKDRGANALPQSVESRQKLELGGPKPSSAAFVVISSFVRIICFKTRS</sequence>
<comment type="caution">
    <text evidence="1">The sequence shown here is derived from an EMBL/GenBank/DDBJ whole genome shotgun (WGS) entry which is preliminary data.</text>
</comment>
<accession>A0A8S1BPD1</accession>
<dbReference type="Proteomes" id="UP000494256">
    <property type="component" value="Unassembled WGS sequence"/>
</dbReference>
<evidence type="ECO:0000313" key="1">
    <source>
        <dbReference type="EMBL" id="CAB3261622.1"/>
    </source>
</evidence>
<gene>
    <name evidence="1" type="ORF">APLA_LOCUS17391</name>
</gene>
<proteinExistence type="predicted"/>
<dbReference type="EMBL" id="CADEBD010000990">
    <property type="protein sequence ID" value="CAB3261622.1"/>
    <property type="molecule type" value="Genomic_DNA"/>
</dbReference>
<evidence type="ECO:0000313" key="2">
    <source>
        <dbReference type="Proteomes" id="UP000494256"/>
    </source>
</evidence>
<reference evidence="1 2" key="1">
    <citation type="submission" date="2020-04" db="EMBL/GenBank/DDBJ databases">
        <authorList>
            <person name="Wallbank WR R."/>
            <person name="Pardo Diaz C."/>
            <person name="Kozak K."/>
            <person name="Martin S."/>
            <person name="Jiggins C."/>
            <person name="Moest M."/>
            <person name="Warren A I."/>
            <person name="Byers J.R.P. K."/>
            <person name="Montejo-Kovacevich G."/>
            <person name="Yen C E."/>
        </authorList>
    </citation>
    <scope>NUCLEOTIDE SEQUENCE [LARGE SCALE GENOMIC DNA]</scope>
</reference>
<organism evidence="1 2">
    <name type="scientific">Arctia plantaginis</name>
    <name type="common">Wood tiger moth</name>
    <name type="synonym">Phalaena plantaginis</name>
    <dbReference type="NCBI Taxonomy" id="874455"/>
    <lineage>
        <taxon>Eukaryota</taxon>
        <taxon>Metazoa</taxon>
        <taxon>Ecdysozoa</taxon>
        <taxon>Arthropoda</taxon>
        <taxon>Hexapoda</taxon>
        <taxon>Insecta</taxon>
        <taxon>Pterygota</taxon>
        <taxon>Neoptera</taxon>
        <taxon>Endopterygota</taxon>
        <taxon>Lepidoptera</taxon>
        <taxon>Glossata</taxon>
        <taxon>Ditrysia</taxon>
        <taxon>Noctuoidea</taxon>
        <taxon>Erebidae</taxon>
        <taxon>Arctiinae</taxon>
        <taxon>Arctia</taxon>
    </lineage>
</organism>
<protein>
    <submittedName>
        <fullName evidence="1">Uncharacterized protein</fullName>
    </submittedName>
</protein>
<dbReference type="OrthoDB" id="7489964at2759"/>
<dbReference type="AlphaFoldDB" id="A0A8S1BPD1"/>